<name>A0A4Y2ICA1_ARAVE</name>
<accession>A0A4Y2ICA1</accession>
<reference evidence="1 2" key="1">
    <citation type="journal article" date="2019" name="Sci. Rep.">
        <title>Orb-weaving spider Araneus ventricosus genome elucidates the spidroin gene catalogue.</title>
        <authorList>
            <person name="Kono N."/>
            <person name="Nakamura H."/>
            <person name="Ohtoshi R."/>
            <person name="Moran D.A.P."/>
            <person name="Shinohara A."/>
            <person name="Yoshida Y."/>
            <person name="Fujiwara M."/>
            <person name="Mori M."/>
            <person name="Tomita M."/>
            <person name="Arakawa K."/>
        </authorList>
    </citation>
    <scope>NUCLEOTIDE SEQUENCE [LARGE SCALE GENOMIC DNA]</scope>
</reference>
<sequence>MLLAVEWPDVVENALGNSGTDLESFLNRNCELFLIPQLNFGRSKRSGIAGLETAEVSVESREGKLHELQSELETRRF</sequence>
<evidence type="ECO:0000313" key="2">
    <source>
        <dbReference type="Proteomes" id="UP000499080"/>
    </source>
</evidence>
<feature type="non-terminal residue" evidence="1">
    <location>
        <position position="77"/>
    </location>
</feature>
<comment type="caution">
    <text evidence="1">The sequence shown here is derived from an EMBL/GenBank/DDBJ whole genome shotgun (WGS) entry which is preliminary data.</text>
</comment>
<dbReference type="EMBL" id="BGPR01002551">
    <property type="protein sequence ID" value="GBM75347.1"/>
    <property type="molecule type" value="Genomic_DNA"/>
</dbReference>
<organism evidence="1 2">
    <name type="scientific">Araneus ventricosus</name>
    <name type="common">Orbweaver spider</name>
    <name type="synonym">Epeira ventricosa</name>
    <dbReference type="NCBI Taxonomy" id="182803"/>
    <lineage>
        <taxon>Eukaryota</taxon>
        <taxon>Metazoa</taxon>
        <taxon>Ecdysozoa</taxon>
        <taxon>Arthropoda</taxon>
        <taxon>Chelicerata</taxon>
        <taxon>Arachnida</taxon>
        <taxon>Araneae</taxon>
        <taxon>Araneomorphae</taxon>
        <taxon>Entelegynae</taxon>
        <taxon>Araneoidea</taxon>
        <taxon>Araneidae</taxon>
        <taxon>Araneus</taxon>
    </lineage>
</organism>
<dbReference type="Proteomes" id="UP000499080">
    <property type="component" value="Unassembled WGS sequence"/>
</dbReference>
<evidence type="ECO:0000313" key="1">
    <source>
        <dbReference type="EMBL" id="GBM75347.1"/>
    </source>
</evidence>
<dbReference type="AlphaFoldDB" id="A0A4Y2ICA1"/>
<gene>
    <name evidence="1" type="ORF">AVEN_1744_1</name>
</gene>
<proteinExistence type="predicted"/>
<keyword evidence="2" id="KW-1185">Reference proteome</keyword>
<protein>
    <submittedName>
        <fullName evidence="1">Uncharacterized protein</fullName>
    </submittedName>
</protein>